<comment type="caution">
    <text evidence="1">The sequence shown here is derived from an EMBL/GenBank/DDBJ whole genome shotgun (WGS) entry which is preliminary data.</text>
</comment>
<gene>
    <name evidence="1" type="ORF">ACFODW_05100</name>
</gene>
<keyword evidence="2" id="KW-1185">Reference proteome</keyword>
<name>A0ABV7A457_9BACI</name>
<evidence type="ECO:0000313" key="2">
    <source>
        <dbReference type="Proteomes" id="UP001595387"/>
    </source>
</evidence>
<sequence>MFSKEKVSSNKYGEIIIDSVSIHIPTSYHYSQLYLITYWDSYKVVSPNGEVLGEGPRPYMNKSRELPWASVLGMWRMKPRSVSHSRYFPYLPGSIASYLSIESPVIQKEYIEWLMGLIVTYNMNENNERFYELLPTKDNENPGSEIHPYEVTWDMYDSLRPTEPVSKGEATIHE</sequence>
<protein>
    <submittedName>
        <fullName evidence="1">Uncharacterized protein</fullName>
    </submittedName>
</protein>
<reference evidence="2" key="1">
    <citation type="journal article" date="2019" name="Int. J. Syst. Evol. Microbiol.">
        <title>The Global Catalogue of Microorganisms (GCM) 10K type strain sequencing project: providing services to taxonomists for standard genome sequencing and annotation.</title>
        <authorList>
            <consortium name="The Broad Institute Genomics Platform"/>
            <consortium name="The Broad Institute Genome Sequencing Center for Infectious Disease"/>
            <person name="Wu L."/>
            <person name="Ma J."/>
        </authorList>
    </citation>
    <scope>NUCLEOTIDE SEQUENCE [LARGE SCALE GENOMIC DNA]</scope>
    <source>
        <strain evidence="2">KCTC 13193</strain>
    </source>
</reference>
<evidence type="ECO:0000313" key="1">
    <source>
        <dbReference type="EMBL" id="MFC2947728.1"/>
    </source>
</evidence>
<dbReference type="EMBL" id="JBHRRZ010000009">
    <property type="protein sequence ID" value="MFC2947728.1"/>
    <property type="molecule type" value="Genomic_DNA"/>
</dbReference>
<organism evidence="1 2">
    <name type="scientific">Virgibacillus sediminis</name>
    <dbReference type="NCBI Taxonomy" id="202260"/>
    <lineage>
        <taxon>Bacteria</taxon>
        <taxon>Bacillati</taxon>
        <taxon>Bacillota</taxon>
        <taxon>Bacilli</taxon>
        <taxon>Bacillales</taxon>
        <taxon>Bacillaceae</taxon>
        <taxon>Virgibacillus</taxon>
    </lineage>
</organism>
<accession>A0ABV7A457</accession>
<proteinExistence type="predicted"/>
<dbReference type="RefSeq" id="WP_390303928.1">
    <property type="nucleotide sequence ID" value="NZ_JBHRRZ010000009.1"/>
</dbReference>
<dbReference type="Proteomes" id="UP001595387">
    <property type="component" value="Unassembled WGS sequence"/>
</dbReference>